<protein>
    <submittedName>
        <fullName evidence="1">Uncharacterized protein</fullName>
    </submittedName>
</protein>
<name>A0A182IV06_ANOAO</name>
<organism evidence="1">
    <name type="scientific">Anopheles atroparvus</name>
    <name type="common">European mosquito</name>
    <dbReference type="NCBI Taxonomy" id="41427"/>
    <lineage>
        <taxon>Eukaryota</taxon>
        <taxon>Metazoa</taxon>
        <taxon>Ecdysozoa</taxon>
        <taxon>Arthropoda</taxon>
        <taxon>Hexapoda</taxon>
        <taxon>Insecta</taxon>
        <taxon>Pterygota</taxon>
        <taxon>Neoptera</taxon>
        <taxon>Endopterygota</taxon>
        <taxon>Diptera</taxon>
        <taxon>Nematocera</taxon>
        <taxon>Culicoidea</taxon>
        <taxon>Culicidae</taxon>
        <taxon>Anophelinae</taxon>
        <taxon>Anopheles</taxon>
    </lineage>
</organism>
<evidence type="ECO:0000313" key="1">
    <source>
        <dbReference type="EnsemblMetazoa" id="AATE006003-PA.1"/>
    </source>
</evidence>
<dbReference type="VEuPathDB" id="VectorBase:AATE006003"/>
<reference evidence="1" key="1">
    <citation type="submission" date="2022-08" db="UniProtKB">
        <authorList>
            <consortium name="EnsemblMetazoa"/>
        </authorList>
    </citation>
    <scope>IDENTIFICATION</scope>
    <source>
        <strain evidence="1">EBRO</strain>
    </source>
</reference>
<sequence length="241" mass="27563">MFSRPLSCGRRVKLSYSPVAWRPGMELPVLVALLCVVMVTGVACGVEVPARSVSSSPVSALVEARYDRYYDIFRYWWPWFSDLATVVAIKLKIWVVLVAMLVFGDGYYWHKWTGSSIYEKSQWAQTPTGAGWGKRKRRSIPPADAQNPSDLAEAIFDTLDIEDDECRRRIVCELYVEGKRVPAIWRALSAPGYEVFGAYRPTDAVRRSSECRKLYRCQLVRRSSTKSTDSDISDSDWKWPR</sequence>
<dbReference type="EnsemblMetazoa" id="AATE006003-RA">
    <property type="protein sequence ID" value="AATE006003-PA.1"/>
    <property type="gene ID" value="AATE006003"/>
</dbReference>
<proteinExistence type="predicted"/>
<dbReference type="AlphaFoldDB" id="A0A182IV06"/>
<accession>A0A182IV06</accession>